<dbReference type="AlphaFoldDB" id="A0A1M5X7F5"/>
<dbReference type="STRING" id="421058.SAMN05421866_0025"/>
<sequence>MNEKKAKEIISKCEQMEAWSKQIQSYSTSVKAEMIAFLGGVGTVQRKRNKKSEDLDAQIRAKFFKR</sequence>
<evidence type="ECO:0000313" key="2">
    <source>
        <dbReference type="Proteomes" id="UP000184047"/>
    </source>
</evidence>
<dbReference type="Proteomes" id="UP000184047">
    <property type="component" value="Unassembled WGS sequence"/>
</dbReference>
<organism evidence="1 2">
    <name type="scientific">Chryseobacterium oranimense</name>
    <dbReference type="NCBI Taxonomy" id="421058"/>
    <lineage>
        <taxon>Bacteria</taxon>
        <taxon>Pseudomonadati</taxon>
        <taxon>Bacteroidota</taxon>
        <taxon>Flavobacteriia</taxon>
        <taxon>Flavobacteriales</taxon>
        <taxon>Weeksellaceae</taxon>
        <taxon>Chryseobacterium group</taxon>
        <taxon>Chryseobacterium</taxon>
    </lineage>
</organism>
<evidence type="ECO:0000313" key="1">
    <source>
        <dbReference type="EMBL" id="SHH95729.1"/>
    </source>
</evidence>
<accession>A0A1M5X7F5</accession>
<name>A0A1M5X7F5_9FLAO</name>
<gene>
    <name evidence="1" type="ORF">SAMN05421866_0025</name>
</gene>
<reference evidence="2" key="1">
    <citation type="submission" date="2016-11" db="EMBL/GenBank/DDBJ databases">
        <authorList>
            <person name="Varghese N."/>
            <person name="Submissions S."/>
        </authorList>
    </citation>
    <scope>NUCLEOTIDE SEQUENCE [LARGE SCALE GENOMIC DNA]</scope>
    <source>
        <strain evidence="2">DSM 19055</strain>
    </source>
</reference>
<keyword evidence="2" id="KW-1185">Reference proteome</keyword>
<dbReference type="OrthoDB" id="1272618at2"/>
<protein>
    <submittedName>
        <fullName evidence="1">Uncharacterized protein</fullName>
    </submittedName>
</protein>
<proteinExistence type="predicted"/>
<dbReference type="RefSeq" id="WP_073066933.1">
    <property type="nucleotide sequence ID" value="NZ_FQWT01000010.1"/>
</dbReference>
<dbReference type="EMBL" id="FQWT01000010">
    <property type="protein sequence ID" value="SHH95729.1"/>
    <property type="molecule type" value="Genomic_DNA"/>
</dbReference>